<evidence type="ECO:0000313" key="3">
    <source>
        <dbReference type="EMBL" id="MBV7389823.1"/>
    </source>
</evidence>
<dbReference type="InterPro" id="IPR048443">
    <property type="entry name" value="RqcP2_N"/>
</dbReference>
<dbReference type="Proteomes" id="UP000774130">
    <property type="component" value="Unassembled WGS sequence"/>
</dbReference>
<dbReference type="Pfam" id="PF21278">
    <property type="entry name" value="YlmH_1st"/>
    <property type="match status" value="1"/>
</dbReference>
<feature type="domain" description="RNA-binding S4" evidence="2">
    <location>
        <begin position="183"/>
        <end position="240"/>
    </location>
</feature>
<gene>
    <name evidence="3" type="ORF">KUA55_03960</name>
</gene>
<dbReference type="PANTHER" id="PTHR13633">
    <property type="entry name" value="MITOCHONDRIAL TRANSCRIPTION RESCUE FACTOR 1"/>
    <property type="match status" value="1"/>
</dbReference>
<organism evidence="3 4">
    <name type="scientific">Enterococcus alishanensis</name>
    <dbReference type="NCBI Taxonomy" id="1303817"/>
    <lineage>
        <taxon>Bacteria</taxon>
        <taxon>Bacillati</taxon>
        <taxon>Bacillota</taxon>
        <taxon>Bacilli</taxon>
        <taxon>Lactobacillales</taxon>
        <taxon>Enterococcaceae</taxon>
        <taxon>Enterococcus</taxon>
    </lineage>
</organism>
<dbReference type="PANTHER" id="PTHR13633:SF3">
    <property type="entry name" value="MITOCHONDRIAL TRANSCRIPTION RESCUE FACTOR 1"/>
    <property type="match status" value="1"/>
</dbReference>
<keyword evidence="1" id="KW-0694">RNA-binding</keyword>
<keyword evidence="4" id="KW-1185">Reference proteome</keyword>
<accession>A0ABS6TAA6</accession>
<dbReference type="RefSeq" id="WP_218324891.1">
    <property type="nucleotide sequence ID" value="NZ_JAHUZB010000002.1"/>
</dbReference>
<protein>
    <submittedName>
        <fullName evidence="3">RNA-binding protein</fullName>
    </submittedName>
</protein>
<sequence length="260" mass="30454">MNTNVYQHFRPEERPFIDEVGDWLEQVESQYAPYLTSFLDPRQTYILETLIKENSELKYSFYGGYETAERLRAMIYPEYYEPTIDDFEIMMVEVKYPVKFTQLSHGKILGTLMSSGIKRDYFGDIISDGERWQVFLSKETANYVETQVTKIGKVTVHLEERPYTDIILPKDSWTEETDTTSSLRLDTIISTVYNISRQRSKQLVESGKVKVNWTVNERPDYVLDLLDVISVRGFGRIQIQGLEGKTKKEKIRLRLGVLRK</sequence>
<dbReference type="InterPro" id="IPR002942">
    <property type="entry name" value="S4_RNA-bd"/>
</dbReference>
<dbReference type="Pfam" id="PF17774">
    <property type="entry name" value="YlmH_RBD"/>
    <property type="match status" value="1"/>
</dbReference>
<evidence type="ECO:0000259" key="2">
    <source>
        <dbReference type="SMART" id="SM00363"/>
    </source>
</evidence>
<dbReference type="SMART" id="SM00363">
    <property type="entry name" value="S4"/>
    <property type="match status" value="1"/>
</dbReference>
<reference evidence="3 4" key="1">
    <citation type="submission" date="2021-06" db="EMBL/GenBank/DDBJ databases">
        <title>Enterococcus alishanensis sp. nov., a novel lactic acid bacterium isolated from fresh coffee beans.</title>
        <authorList>
            <person name="Chen Y.-S."/>
        </authorList>
    </citation>
    <scope>NUCLEOTIDE SEQUENCE [LARGE SCALE GENOMIC DNA]</scope>
    <source>
        <strain evidence="3 4">ALS3</strain>
    </source>
</reference>
<evidence type="ECO:0000256" key="1">
    <source>
        <dbReference type="PROSITE-ProRule" id="PRU00182"/>
    </source>
</evidence>
<dbReference type="PROSITE" id="PS50889">
    <property type="entry name" value="S4"/>
    <property type="match status" value="1"/>
</dbReference>
<dbReference type="InterPro" id="IPR040591">
    <property type="entry name" value="RqcP2_RBD"/>
</dbReference>
<comment type="caution">
    <text evidence="3">The sequence shown here is derived from an EMBL/GenBank/DDBJ whole genome shotgun (WGS) entry which is preliminary data.</text>
</comment>
<evidence type="ECO:0000313" key="4">
    <source>
        <dbReference type="Proteomes" id="UP000774130"/>
    </source>
</evidence>
<proteinExistence type="predicted"/>
<dbReference type="EMBL" id="JAHUZB010000002">
    <property type="protein sequence ID" value="MBV7389823.1"/>
    <property type="molecule type" value="Genomic_DNA"/>
</dbReference>
<dbReference type="CDD" id="cd00165">
    <property type="entry name" value="S4"/>
    <property type="match status" value="1"/>
</dbReference>
<dbReference type="Pfam" id="PF01479">
    <property type="entry name" value="S4"/>
    <property type="match status" value="1"/>
</dbReference>
<name>A0ABS6TAA6_9ENTE</name>